<dbReference type="Proteomes" id="UP000299102">
    <property type="component" value="Unassembled WGS sequence"/>
</dbReference>
<accession>A0A4C1Y7D0</accession>
<name>A0A4C1Y7D0_EUMVA</name>
<sequence length="97" mass="10719">MSIRALTVSFLKYGLANAPPVNAQRRDKPTRYLRRVAARPVAADAHRGHKPARTSRAEYACFACSHASDRAVIKVRWSVLGAVRTHIRMSTYTAGLA</sequence>
<dbReference type="AlphaFoldDB" id="A0A4C1Y7D0"/>
<protein>
    <submittedName>
        <fullName evidence="1">Uncharacterized protein</fullName>
    </submittedName>
</protein>
<comment type="caution">
    <text evidence="1">The sequence shown here is derived from an EMBL/GenBank/DDBJ whole genome shotgun (WGS) entry which is preliminary data.</text>
</comment>
<organism evidence="1 2">
    <name type="scientific">Eumeta variegata</name>
    <name type="common">Bagworm moth</name>
    <name type="synonym">Eumeta japonica</name>
    <dbReference type="NCBI Taxonomy" id="151549"/>
    <lineage>
        <taxon>Eukaryota</taxon>
        <taxon>Metazoa</taxon>
        <taxon>Ecdysozoa</taxon>
        <taxon>Arthropoda</taxon>
        <taxon>Hexapoda</taxon>
        <taxon>Insecta</taxon>
        <taxon>Pterygota</taxon>
        <taxon>Neoptera</taxon>
        <taxon>Endopterygota</taxon>
        <taxon>Lepidoptera</taxon>
        <taxon>Glossata</taxon>
        <taxon>Ditrysia</taxon>
        <taxon>Tineoidea</taxon>
        <taxon>Psychidae</taxon>
        <taxon>Oiketicinae</taxon>
        <taxon>Eumeta</taxon>
    </lineage>
</organism>
<evidence type="ECO:0000313" key="1">
    <source>
        <dbReference type="EMBL" id="GBP70722.1"/>
    </source>
</evidence>
<gene>
    <name evidence="1" type="ORF">EVAR_51021_1</name>
</gene>
<proteinExistence type="predicted"/>
<evidence type="ECO:0000313" key="2">
    <source>
        <dbReference type="Proteomes" id="UP000299102"/>
    </source>
</evidence>
<reference evidence="1 2" key="1">
    <citation type="journal article" date="2019" name="Commun. Biol.">
        <title>The bagworm genome reveals a unique fibroin gene that provides high tensile strength.</title>
        <authorList>
            <person name="Kono N."/>
            <person name="Nakamura H."/>
            <person name="Ohtoshi R."/>
            <person name="Tomita M."/>
            <person name="Numata K."/>
            <person name="Arakawa K."/>
        </authorList>
    </citation>
    <scope>NUCLEOTIDE SEQUENCE [LARGE SCALE GENOMIC DNA]</scope>
</reference>
<keyword evidence="2" id="KW-1185">Reference proteome</keyword>
<dbReference type="EMBL" id="BGZK01001084">
    <property type="protein sequence ID" value="GBP70722.1"/>
    <property type="molecule type" value="Genomic_DNA"/>
</dbReference>